<dbReference type="HAMAP" id="MF_00013">
    <property type="entry name" value="LipB"/>
    <property type="match status" value="1"/>
</dbReference>
<evidence type="ECO:0000256" key="2">
    <source>
        <dbReference type="ARBA" id="ARBA00022490"/>
    </source>
</evidence>
<evidence type="ECO:0000256" key="6">
    <source>
        <dbReference type="HAMAP-Rule" id="MF_00013"/>
    </source>
</evidence>
<evidence type="ECO:0000256" key="4">
    <source>
        <dbReference type="ARBA" id="ARBA00023315"/>
    </source>
</evidence>
<comment type="catalytic activity">
    <reaction evidence="6 7">
        <text>octanoyl-[ACP] + L-lysyl-[protein] = N(6)-octanoyl-L-lysyl-[protein] + holo-[ACP] + H(+)</text>
        <dbReference type="Rhea" id="RHEA:17665"/>
        <dbReference type="Rhea" id="RHEA-COMP:9636"/>
        <dbReference type="Rhea" id="RHEA-COMP:9685"/>
        <dbReference type="Rhea" id="RHEA-COMP:9752"/>
        <dbReference type="Rhea" id="RHEA-COMP:9928"/>
        <dbReference type="ChEBI" id="CHEBI:15378"/>
        <dbReference type="ChEBI" id="CHEBI:29969"/>
        <dbReference type="ChEBI" id="CHEBI:64479"/>
        <dbReference type="ChEBI" id="CHEBI:78463"/>
        <dbReference type="ChEBI" id="CHEBI:78809"/>
        <dbReference type="EC" id="2.3.1.181"/>
    </reaction>
</comment>
<evidence type="ECO:0000256" key="10">
    <source>
        <dbReference type="PIRSR" id="PIRSR016262-3"/>
    </source>
</evidence>
<comment type="subcellular location">
    <subcellularLocation>
        <location evidence="6">Cytoplasm</location>
    </subcellularLocation>
</comment>
<evidence type="ECO:0000313" key="12">
    <source>
        <dbReference type="EMBL" id="QJR82458.1"/>
    </source>
</evidence>
<dbReference type="PROSITE" id="PS51733">
    <property type="entry name" value="BPL_LPL_CATALYTIC"/>
    <property type="match status" value="1"/>
</dbReference>
<dbReference type="PROSITE" id="PS01313">
    <property type="entry name" value="LIPB"/>
    <property type="match status" value="1"/>
</dbReference>
<dbReference type="FunFam" id="3.30.930.10:FF:000020">
    <property type="entry name" value="Octanoyltransferase"/>
    <property type="match status" value="1"/>
</dbReference>
<feature type="binding site" evidence="6 9">
    <location>
        <begin position="140"/>
        <end position="142"/>
    </location>
    <ligand>
        <name>substrate</name>
    </ligand>
</feature>
<feature type="site" description="Lowers pKa of active site Cys" evidence="6 10">
    <location>
        <position position="137"/>
    </location>
</feature>
<feature type="domain" description="BPL/LPL catalytic" evidence="11">
    <location>
        <begin position="34"/>
        <end position="209"/>
    </location>
</feature>
<name>A0A6M4MHR4_9ALTE</name>
<organism evidence="12 13">
    <name type="scientific">Alteromonas pelagimontana</name>
    <dbReference type="NCBI Taxonomy" id="1858656"/>
    <lineage>
        <taxon>Bacteria</taxon>
        <taxon>Pseudomonadati</taxon>
        <taxon>Pseudomonadota</taxon>
        <taxon>Gammaproteobacteria</taxon>
        <taxon>Alteromonadales</taxon>
        <taxon>Alteromonadaceae</taxon>
        <taxon>Alteromonas/Salinimonas group</taxon>
        <taxon>Alteromonas</taxon>
    </lineage>
</organism>
<comment type="similarity">
    <text evidence="6 7">Belongs to the LipB family.</text>
</comment>
<evidence type="ECO:0000256" key="7">
    <source>
        <dbReference type="PIRNR" id="PIRNR016262"/>
    </source>
</evidence>
<keyword evidence="2 6" id="KW-0963">Cytoplasm</keyword>
<comment type="miscellaneous">
    <text evidence="6">In the reaction, the free carboxyl group of octanoic acid is attached via an amide linkage to the epsilon-amino group of a specific lysine residue of lipoyl domains of lipoate-dependent enzymes.</text>
</comment>
<dbReference type="PANTHER" id="PTHR10993:SF7">
    <property type="entry name" value="LIPOYLTRANSFERASE 2, MITOCHONDRIAL-RELATED"/>
    <property type="match status" value="1"/>
</dbReference>
<dbReference type="InterPro" id="IPR000544">
    <property type="entry name" value="Octanoyltransferase"/>
</dbReference>
<protein>
    <recommendedName>
        <fullName evidence="6 7">Octanoyltransferase</fullName>
        <ecNumber evidence="6 7">2.3.1.181</ecNumber>
    </recommendedName>
    <alternativeName>
        <fullName evidence="6">Lipoate-protein ligase B</fullName>
    </alternativeName>
    <alternativeName>
        <fullName evidence="6">Lipoyl/octanoyl transferase</fullName>
    </alternativeName>
    <alternativeName>
        <fullName evidence="6">Octanoyl-[acyl-carrier-protein]-protein N-octanoyltransferase</fullName>
    </alternativeName>
</protein>
<reference evidence="13" key="1">
    <citation type="submission" date="2014-12" db="EMBL/GenBank/DDBJ databases">
        <title>Complete genome sequence of a multi-drug resistant Klebsiella pneumoniae.</title>
        <authorList>
            <person name="Hua X."/>
            <person name="Chen Q."/>
            <person name="Li X."/>
            <person name="Feng Y."/>
            <person name="Ruan Z."/>
            <person name="Yu Y."/>
        </authorList>
    </citation>
    <scope>NUCLEOTIDE SEQUENCE [LARGE SCALE GENOMIC DNA]</scope>
    <source>
        <strain evidence="13">5.12</strain>
    </source>
</reference>
<evidence type="ECO:0000256" key="5">
    <source>
        <dbReference type="ARBA" id="ARBA00024732"/>
    </source>
</evidence>
<dbReference type="GO" id="GO:0009249">
    <property type="term" value="P:protein lipoylation"/>
    <property type="evidence" value="ECO:0007669"/>
    <property type="project" value="InterPro"/>
</dbReference>
<dbReference type="Gene3D" id="3.30.930.10">
    <property type="entry name" value="Bira Bifunctional Protein, Domain 2"/>
    <property type="match status" value="1"/>
</dbReference>
<feature type="binding site" evidence="6 9">
    <location>
        <begin position="153"/>
        <end position="155"/>
    </location>
    <ligand>
        <name>substrate</name>
    </ligand>
</feature>
<accession>A0A6M4MHR4</accession>
<dbReference type="RefSeq" id="WP_075609558.1">
    <property type="nucleotide sequence ID" value="NZ_CP052766.1"/>
</dbReference>
<dbReference type="CDD" id="cd16444">
    <property type="entry name" value="LipB"/>
    <property type="match status" value="1"/>
</dbReference>
<dbReference type="GO" id="GO:0033819">
    <property type="term" value="F:lipoyl(octanoyl) transferase activity"/>
    <property type="evidence" value="ECO:0007669"/>
    <property type="project" value="UniProtKB-EC"/>
</dbReference>
<reference evidence="12 13" key="2">
    <citation type="submission" date="2020-04" db="EMBL/GenBank/DDBJ databases">
        <title>Complete genome sequence of Alteromonas pelagimontana 5.12T.</title>
        <authorList>
            <person name="Sinha R.K."/>
            <person name="Krishnan K.P."/>
            <person name="Kurian J.P."/>
        </authorList>
    </citation>
    <scope>NUCLEOTIDE SEQUENCE [LARGE SCALE GENOMIC DNA]</scope>
    <source>
        <strain evidence="12 13">5.12</strain>
    </source>
</reference>
<dbReference type="EC" id="2.3.1.181" evidence="6 7"/>
<dbReference type="InterPro" id="IPR020605">
    <property type="entry name" value="Octanoyltransferase_CS"/>
</dbReference>
<dbReference type="Proteomes" id="UP000219285">
    <property type="component" value="Chromosome"/>
</dbReference>
<comment type="function">
    <text evidence="5 6 7">Catalyzes the transfer of endogenously produced octanoic acid from octanoyl-acyl-carrier-protein onto the lipoyl domains of lipoate-dependent enzymes. Lipoyl-ACP can also act as a substrate although octanoyl-ACP is likely to be the physiological substrate.</text>
</comment>
<evidence type="ECO:0000259" key="11">
    <source>
        <dbReference type="PROSITE" id="PS51733"/>
    </source>
</evidence>
<evidence type="ECO:0000256" key="8">
    <source>
        <dbReference type="PIRSR" id="PIRSR016262-1"/>
    </source>
</evidence>
<dbReference type="AlphaFoldDB" id="A0A6M4MHR4"/>
<comment type="pathway">
    <text evidence="1 6 7">Protein modification; protein lipoylation via endogenous pathway; protein N(6)-(lipoyl)lysine from octanoyl-[acyl-carrier-protein]: step 1/2.</text>
</comment>
<dbReference type="NCBIfam" id="NF010922">
    <property type="entry name" value="PRK14342.1"/>
    <property type="match status" value="1"/>
</dbReference>
<evidence type="ECO:0000313" key="13">
    <source>
        <dbReference type="Proteomes" id="UP000219285"/>
    </source>
</evidence>
<dbReference type="PIRSF" id="PIRSF016262">
    <property type="entry name" value="LPLase"/>
    <property type="match status" value="1"/>
</dbReference>
<dbReference type="SUPFAM" id="SSF55681">
    <property type="entry name" value="Class II aaRS and biotin synthetases"/>
    <property type="match status" value="1"/>
</dbReference>
<keyword evidence="3 6" id="KW-0808">Transferase</keyword>
<feature type="binding site" evidence="6 9">
    <location>
        <begin position="73"/>
        <end position="80"/>
    </location>
    <ligand>
        <name>substrate</name>
    </ligand>
</feature>
<keyword evidence="13" id="KW-1185">Reference proteome</keyword>
<feature type="active site" description="Acyl-thioester intermediate" evidence="6 8">
    <location>
        <position position="171"/>
    </location>
</feature>
<dbReference type="KEGG" id="apel:CA267_017705"/>
<dbReference type="OrthoDB" id="9787061at2"/>
<dbReference type="NCBIfam" id="TIGR00214">
    <property type="entry name" value="lipB"/>
    <property type="match status" value="1"/>
</dbReference>
<sequence length="218" mass="24340">MNDNTDSVIVRQLNLRQYLPVWQTMQTFTDTRNSDAADEIWLVEHEPVFTQGQAGKAEHILLPGNIPVVNVDRGGQVTYHGPGQQVVYLMLDVKRRKLGVRHLVNAMENAVIQLLADFDITAYAKKDAPGVYVEEMKICSLGLRIRRGCSFHGLALNVNMDLAPFTRINPCGYAGMEMTDTRRLGGPATVAEAGPALVQKLLDQLQIQHIQRKEGFDE</sequence>
<dbReference type="InterPro" id="IPR045864">
    <property type="entry name" value="aa-tRNA-synth_II/BPL/LPL"/>
</dbReference>
<dbReference type="InterPro" id="IPR004143">
    <property type="entry name" value="BPL_LPL_catalytic"/>
</dbReference>
<evidence type="ECO:0000256" key="1">
    <source>
        <dbReference type="ARBA" id="ARBA00004821"/>
    </source>
</evidence>
<dbReference type="Pfam" id="PF21948">
    <property type="entry name" value="LplA-B_cat"/>
    <property type="match status" value="1"/>
</dbReference>
<dbReference type="UniPathway" id="UPA00538">
    <property type="reaction ID" value="UER00592"/>
</dbReference>
<dbReference type="PANTHER" id="PTHR10993">
    <property type="entry name" value="OCTANOYLTRANSFERASE"/>
    <property type="match status" value="1"/>
</dbReference>
<proteinExistence type="inferred from homology"/>
<gene>
    <name evidence="6 12" type="primary">lipB</name>
    <name evidence="12" type="ORF">CA267_017705</name>
</gene>
<dbReference type="EMBL" id="CP052766">
    <property type="protein sequence ID" value="QJR82458.1"/>
    <property type="molecule type" value="Genomic_DNA"/>
</dbReference>
<evidence type="ECO:0000256" key="3">
    <source>
        <dbReference type="ARBA" id="ARBA00022679"/>
    </source>
</evidence>
<dbReference type="GO" id="GO:0005737">
    <property type="term" value="C:cytoplasm"/>
    <property type="evidence" value="ECO:0007669"/>
    <property type="project" value="UniProtKB-SubCell"/>
</dbReference>
<keyword evidence="4 6" id="KW-0012">Acyltransferase</keyword>
<evidence type="ECO:0000256" key="9">
    <source>
        <dbReference type="PIRSR" id="PIRSR016262-2"/>
    </source>
</evidence>